<organism evidence="2 3">
    <name type="scientific">Bartonella ancashensis</name>
    <dbReference type="NCBI Taxonomy" id="1318743"/>
    <lineage>
        <taxon>Bacteria</taxon>
        <taxon>Pseudomonadati</taxon>
        <taxon>Pseudomonadota</taxon>
        <taxon>Alphaproteobacteria</taxon>
        <taxon>Hyphomicrobiales</taxon>
        <taxon>Bartonellaceae</taxon>
        <taxon>Bartonella</taxon>
    </lineage>
</organism>
<keyword evidence="1" id="KW-0812">Transmembrane</keyword>
<reference evidence="2 3" key="1">
    <citation type="journal article" date="2015" name="Genome Announc.">
        <title>Complete Genome Sequence of Bartonella ancashensis Strain 20.00, Isolated from the Blood of a Patient with Verruga Peruana.</title>
        <authorList>
            <person name="Hang J."/>
            <person name="Mullins K.E."/>
            <person name="Clifford R.J."/>
            <person name="Onmus-Leone F."/>
            <person name="Yang Y."/>
            <person name="Jiang J."/>
            <person name="Leguia M."/>
            <person name="Kasper M.R."/>
            <person name="Maguina C."/>
            <person name="Lesho E.P."/>
            <person name="Jarman R.G."/>
            <person name="Richards A.L."/>
            <person name="Blazes D."/>
        </authorList>
    </citation>
    <scope>NUCLEOTIDE SEQUENCE [LARGE SCALE GENOMIC DNA]</scope>
    <source>
        <strain evidence="2 3">20.00</strain>
    </source>
</reference>
<keyword evidence="1" id="KW-0472">Membrane</keyword>
<keyword evidence="3" id="KW-1185">Reference proteome</keyword>
<feature type="transmembrane region" description="Helical" evidence="1">
    <location>
        <begin position="36"/>
        <end position="57"/>
    </location>
</feature>
<dbReference type="Proteomes" id="UP000057213">
    <property type="component" value="Chromosome"/>
</dbReference>
<accession>A0A0M3T2P1</accession>
<protein>
    <submittedName>
        <fullName evidence="2">Uncharacterized protein</fullName>
    </submittedName>
</protein>
<dbReference type="EMBL" id="CP010401">
    <property type="protein sequence ID" value="ALE03075.1"/>
    <property type="molecule type" value="Genomic_DNA"/>
</dbReference>
<dbReference type="AlphaFoldDB" id="A0A0M3T2P1"/>
<proteinExistence type="predicted"/>
<keyword evidence="1" id="KW-1133">Transmembrane helix</keyword>
<evidence type="ECO:0000313" key="3">
    <source>
        <dbReference type="Proteomes" id="UP000057213"/>
    </source>
</evidence>
<gene>
    <name evidence="2" type="ORF">PU02_0261</name>
</gene>
<evidence type="ECO:0000256" key="1">
    <source>
        <dbReference type="SAM" id="Phobius"/>
    </source>
</evidence>
<evidence type="ECO:0000313" key="2">
    <source>
        <dbReference type="EMBL" id="ALE03075.1"/>
    </source>
</evidence>
<dbReference type="KEGG" id="banc:PU02_0261"/>
<name>A0A0M3T2P1_9HYPH</name>
<sequence>MEKGNFGFFLFLLSKDGRLSFCLKMSAKYMGVPLDYFFKGGVLMSFLSVFYWLNFLFSGWF</sequence>
<dbReference type="PATRIC" id="fig|1318743.3.peg.273"/>